<dbReference type="OrthoDB" id="9785673at2"/>
<protein>
    <submittedName>
        <fullName evidence="6">RNA methyltransferase</fullName>
    </submittedName>
</protein>
<dbReference type="PANTHER" id="PTHR43191:SF2">
    <property type="entry name" value="RRNA METHYLTRANSFERASE 3, MITOCHONDRIAL"/>
    <property type="match status" value="1"/>
</dbReference>
<keyword evidence="3 6" id="KW-0808">Transferase</keyword>
<dbReference type="InterPro" id="IPR001537">
    <property type="entry name" value="SpoU_MeTrfase"/>
</dbReference>
<organism evidence="6 7">
    <name type="scientific">Marinifilum breve</name>
    <dbReference type="NCBI Taxonomy" id="2184082"/>
    <lineage>
        <taxon>Bacteria</taxon>
        <taxon>Pseudomonadati</taxon>
        <taxon>Bacteroidota</taxon>
        <taxon>Bacteroidia</taxon>
        <taxon>Marinilabiliales</taxon>
        <taxon>Marinifilaceae</taxon>
    </lineage>
</organism>
<dbReference type="Gene3D" id="3.40.1280.10">
    <property type="match status" value="1"/>
</dbReference>
<dbReference type="GO" id="GO:0008173">
    <property type="term" value="F:RNA methyltransferase activity"/>
    <property type="evidence" value="ECO:0007669"/>
    <property type="project" value="InterPro"/>
</dbReference>
<evidence type="ECO:0000259" key="5">
    <source>
        <dbReference type="Pfam" id="PF22435"/>
    </source>
</evidence>
<evidence type="ECO:0000256" key="3">
    <source>
        <dbReference type="ARBA" id="ARBA00022679"/>
    </source>
</evidence>
<dbReference type="SUPFAM" id="SSF55315">
    <property type="entry name" value="L30e-like"/>
    <property type="match status" value="1"/>
</dbReference>
<dbReference type="Pfam" id="PF22435">
    <property type="entry name" value="MRM3-like_sub_bind"/>
    <property type="match status" value="1"/>
</dbReference>
<accession>A0A2V3ZYP3</accession>
<evidence type="ECO:0000313" key="7">
    <source>
        <dbReference type="Proteomes" id="UP000248079"/>
    </source>
</evidence>
<comment type="caution">
    <text evidence="6">The sequence shown here is derived from an EMBL/GenBank/DDBJ whole genome shotgun (WGS) entry which is preliminary data.</text>
</comment>
<dbReference type="PANTHER" id="PTHR43191">
    <property type="entry name" value="RRNA METHYLTRANSFERASE 3"/>
    <property type="match status" value="1"/>
</dbReference>
<feature type="domain" description="tRNA/rRNA methyltransferase SpoU type" evidence="4">
    <location>
        <begin position="107"/>
        <end position="248"/>
    </location>
</feature>
<dbReference type="Gene3D" id="3.30.1330.30">
    <property type="match status" value="1"/>
</dbReference>
<dbReference type="InterPro" id="IPR029028">
    <property type="entry name" value="Alpha/beta_knot_MTases"/>
</dbReference>
<evidence type="ECO:0000256" key="2">
    <source>
        <dbReference type="ARBA" id="ARBA00022603"/>
    </source>
</evidence>
<dbReference type="EMBL" id="QFLI01000003">
    <property type="protein sequence ID" value="PXY01579.1"/>
    <property type="molecule type" value="Genomic_DNA"/>
</dbReference>
<dbReference type="InterPro" id="IPR051259">
    <property type="entry name" value="rRNA_Methyltransferase"/>
</dbReference>
<dbReference type="SUPFAM" id="SSF75217">
    <property type="entry name" value="alpha/beta knot"/>
    <property type="match status" value="1"/>
</dbReference>
<name>A0A2V3ZYP3_9BACT</name>
<dbReference type="CDD" id="cd18109">
    <property type="entry name" value="SpoU-like_RNA-MTase"/>
    <property type="match status" value="1"/>
</dbReference>
<evidence type="ECO:0000259" key="4">
    <source>
        <dbReference type="Pfam" id="PF00588"/>
    </source>
</evidence>
<dbReference type="RefSeq" id="WP_110360388.1">
    <property type="nucleotide sequence ID" value="NZ_QFLI01000003.1"/>
</dbReference>
<dbReference type="GO" id="GO:0006396">
    <property type="term" value="P:RNA processing"/>
    <property type="evidence" value="ECO:0007669"/>
    <property type="project" value="InterPro"/>
</dbReference>
<reference evidence="6 7" key="1">
    <citation type="submission" date="2018-05" db="EMBL/GenBank/DDBJ databases">
        <title>Marinifilum breve JC075T sp. nov., a marine bacterium isolated from Yongle Blue Hole in the South China Sea.</title>
        <authorList>
            <person name="Fu T."/>
        </authorList>
    </citation>
    <scope>NUCLEOTIDE SEQUENCE [LARGE SCALE GENOMIC DNA]</scope>
    <source>
        <strain evidence="6 7">JC075</strain>
    </source>
</reference>
<dbReference type="GO" id="GO:0032259">
    <property type="term" value="P:methylation"/>
    <property type="evidence" value="ECO:0007669"/>
    <property type="project" value="UniProtKB-KW"/>
</dbReference>
<dbReference type="InterPro" id="IPR029064">
    <property type="entry name" value="Ribosomal_eL30-like_sf"/>
</dbReference>
<proteinExistence type="inferred from homology"/>
<sequence length="256" mass="28656">MLSKNQIKLISSLQKKKYRDSHQLFVAEGDKLVMDLLQTNMKVAYLVHTADWKNAPTTEHLNQIENRIETDSKLMKKVSSLKTPSPVLAVFRIPTGNIDENTIKNSLSILLDDVQDPGNLGTIIRIADWFGIKNIFCSQNTVDVYNPKVIQASMGAIARVKVTYTSLVDLISKYHTKDFPVYGTFLEGETIYKCELQSKGFIVMGNEGQGISEEIGQLVSDKLFIPNFPADQETSESLNVSVATAIICSEFRRGEF</sequence>
<dbReference type="AlphaFoldDB" id="A0A2V3ZYP3"/>
<keyword evidence="2 6" id="KW-0489">Methyltransferase</keyword>
<dbReference type="GO" id="GO:0003723">
    <property type="term" value="F:RNA binding"/>
    <property type="evidence" value="ECO:0007669"/>
    <property type="project" value="InterPro"/>
</dbReference>
<feature type="domain" description="MRM3-like substrate binding" evidence="5">
    <location>
        <begin position="5"/>
        <end position="89"/>
    </location>
</feature>
<dbReference type="InterPro" id="IPR053888">
    <property type="entry name" value="MRM3-like_sub_bind"/>
</dbReference>
<dbReference type="InterPro" id="IPR029026">
    <property type="entry name" value="tRNA_m1G_MTases_N"/>
</dbReference>
<evidence type="ECO:0000256" key="1">
    <source>
        <dbReference type="ARBA" id="ARBA00007228"/>
    </source>
</evidence>
<dbReference type="Pfam" id="PF00588">
    <property type="entry name" value="SpoU_methylase"/>
    <property type="match status" value="1"/>
</dbReference>
<comment type="similarity">
    <text evidence="1">Belongs to the class IV-like SAM-binding methyltransferase superfamily. RNA methyltransferase TrmH family.</text>
</comment>
<dbReference type="Proteomes" id="UP000248079">
    <property type="component" value="Unassembled WGS sequence"/>
</dbReference>
<evidence type="ECO:0000313" key="6">
    <source>
        <dbReference type="EMBL" id="PXY01579.1"/>
    </source>
</evidence>
<keyword evidence="7" id="KW-1185">Reference proteome</keyword>
<gene>
    <name evidence="6" type="ORF">DF185_08860</name>
</gene>